<evidence type="ECO:0000256" key="3">
    <source>
        <dbReference type="SAM" id="SignalP"/>
    </source>
</evidence>
<dbReference type="AlphaFoldDB" id="A0A1Z5J0W8"/>
<organism evidence="4 5">
    <name type="scientific">Secundilactobacillus silagincola</name>
    <dbReference type="NCBI Taxonomy" id="1714681"/>
    <lineage>
        <taxon>Bacteria</taxon>
        <taxon>Bacillati</taxon>
        <taxon>Bacillota</taxon>
        <taxon>Bacilli</taxon>
        <taxon>Lactobacillales</taxon>
        <taxon>Lactobacillaceae</taxon>
        <taxon>Secundilactobacillus</taxon>
    </lineage>
</organism>
<feature type="region of interest" description="Disordered" evidence="1">
    <location>
        <begin position="433"/>
        <end position="453"/>
    </location>
</feature>
<keyword evidence="5" id="KW-1185">Reference proteome</keyword>
<dbReference type="SUPFAM" id="SSF158911">
    <property type="entry name" value="NEAT domain-like"/>
    <property type="match status" value="2"/>
</dbReference>
<reference evidence="4 5" key="1">
    <citation type="submission" date="2015-11" db="EMBL/GenBank/DDBJ databases">
        <title>Draft genome sequences of new species of the genus Lactobacillus isolated from orchardgrass silage.</title>
        <authorList>
            <person name="Tohno M."/>
            <person name="Tanizawa Y."/>
            <person name="Arita M."/>
        </authorList>
    </citation>
    <scope>NUCLEOTIDE SEQUENCE [LARGE SCALE GENOMIC DNA]</scope>
    <source>
        <strain evidence="4 5">IWT5</strain>
    </source>
</reference>
<feature type="chain" id="PRO_5039442576" evidence="3">
    <location>
        <begin position="32"/>
        <end position="500"/>
    </location>
</feature>
<feature type="region of interest" description="Disordered" evidence="1">
    <location>
        <begin position="147"/>
        <end position="187"/>
    </location>
</feature>
<evidence type="ECO:0000313" key="4">
    <source>
        <dbReference type="EMBL" id="GAX07687.1"/>
    </source>
</evidence>
<dbReference type="InterPro" id="IPR037250">
    <property type="entry name" value="NEAT_dom_sf"/>
</dbReference>
<accession>A0A1Z5J0W8</accession>
<dbReference type="RefSeq" id="WP_098824062.1">
    <property type="nucleotide sequence ID" value="NZ_BCMJ01000003.1"/>
</dbReference>
<dbReference type="OrthoDB" id="2310196at2"/>
<gene>
    <name evidence="4" type="ORF">IWT5_00837</name>
</gene>
<proteinExistence type="predicted"/>
<evidence type="ECO:0000256" key="2">
    <source>
        <dbReference type="SAM" id="Phobius"/>
    </source>
</evidence>
<feature type="signal peptide" evidence="3">
    <location>
        <begin position="1"/>
        <end position="31"/>
    </location>
</feature>
<feature type="compositionally biased region" description="Polar residues" evidence="1">
    <location>
        <begin position="437"/>
        <end position="453"/>
    </location>
</feature>
<comment type="caution">
    <text evidence="4">The sequence shown here is derived from an EMBL/GenBank/DDBJ whole genome shotgun (WGS) entry which is preliminary data.</text>
</comment>
<name>A0A1Z5J0W8_9LACO</name>
<protein>
    <submittedName>
        <fullName evidence="4">Cell surface protein</fullName>
    </submittedName>
</protein>
<dbReference type="Proteomes" id="UP000223370">
    <property type="component" value="Unassembled WGS sequence"/>
</dbReference>
<feature type="compositionally biased region" description="Low complexity" evidence="1">
    <location>
        <begin position="285"/>
        <end position="297"/>
    </location>
</feature>
<keyword evidence="2" id="KW-0812">Transmembrane</keyword>
<dbReference type="NCBIfam" id="TIGR01167">
    <property type="entry name" value="LPXTG_anchor"/>
    <property type="match status" value="1"/>
</dbReference>
<sequence length="500" mass="51937" precursor="true">MKKNWFKKLFGGIFLVVVTLVSVSAAGQVRANALADGTYTVPVSSINKDTGGTSASQAYLGNTGNVTVSNGIYTVSVPISGSGQNVLKSASMSGSSILSGGNLIFKLSGETPQVQVDYHIVVAVPGIAKPLIDMSPSAYERFDWENAKSTGTSEQSDQSSSQVPASSTNLQDKTDNGTDANVLPQVTTISHTDTSGKVIGTTITIASSDQAAVNFAVANGKIPEFKPQDDGSGYDIYVDGVKVDSVDNGTTPTTTEVKDPQGRITGYQIIINGTVVATVPDGAQGSSSNSGNSSNPSTPLADVSKLSYTVLQSDGSSVSEANKYYTHAASIEKLSNGSYKVTMHVQYGKNSGMSAKGFVPLTVDGKKVSDVTYGSTDKDYTASFSFTVPNLDALTKAPVKGTIHVSVPTMDISSDFDIYYLFTGATASDGTGTTNANSSVAAETPSNSSQTPVKAVTATSKKASSKLPQTSEIPNATIAVVGFVSLIMIVITAIYRRKRV</sequence>
<feature type="transmembrane region" description="Helical" evidence="2">
    <location>
        <begin position="476"/>
        <end position="495"/>
    </location>
</feature>
<keyword evidence="2" id="KW-1133">Transmembrane helix</keyword>
<dbReference type="EMBL" id="BCMJ01000003">
    <property type="protein sequence ID" value="GAX07687.1"/>
    <property type="molecule type" value="Genomic_DNA"/>
</dbReference>
<feature type="compositionally biased region" description="Low complexity" evidence="1">
    <location>
        <begin position="155"/>
        <end position="167"/>
    </location>
</feature>
<evidence type="ECO:0000256" key="1">
    <source>
        <dbReference type="SAM" id="MobiDB-lite"/>
    </source>
</evidence>
<evidence type="ECO:0000313" key="5">
    <source>
        <dbReference type="Proteomes" id="UP000223370"/>
    </source>
</evidence>
<feature type="region of interest" description="Disordered" evidence="1">
    <location>
        <begin position="281"/>
        <end position="300"/>
    </location>
</feature>
<dbReference type="Gene3D" id="2.60.40.1850">
    <property type="match status" value="2"/>
</dbReference>
<keyword evidence="2" id="KW-0472">Membrane</keyword>
<keyword evidence="3" id="KW-0732">Signal</keyword>